<evidence type="ECO:0000313" key="2">
    <source>
        <dbReference type="EMBL" id="MBG3878792.1"/>
    </source>
</evidence>
<keyword evidence="3" id="KW-1185">Reference proteome</keyword>
<dbReference type="CDD" id="cd00293">
    <property type="entry name" value="USP-like"/>
    <property type="match status" value="1"/>
</dbReference>
<protein>
    <submittedName>
        <fullName evidence="2">Universal stress protein</fullName>
    </submittedName>
</protein>
<organism evidence="2 3">
    <name type="scientific">Nitratidesulfovibrio oxamicus</name>
    <dbReference type="NCBI Taxonomy" id="32016"/>
    <lineage>
        <taxon>Bacteria</taxon>
        <taxon>Pseudomonadati</taxon>
        <taxon>Thermodesulfobacteriota</taxon>
        <taxon>Desulfovibrionia</taxon>
        <taxon>Desulfovibrionales</taxon>
        <taxon>Desulfovibrionaceae</taxon>
        <taxon>Nitratidesulfovibrio</taxon>
    </lineage>
</organism>
<dbReference type="Gene3D" id="3.40.50.620">
    <property type="entry name" value="HUPs"/>
    <property type="match status" value="1"/>
</dbReference>
<dbReference type="Proteomes" id="UP001194469">
    <property type="component" value="Unassembled WGS sequence"/>
</dbReference>
<sequence length="147" mass="16354">MRRILLGSDGSAQARQAEDHVISLAHEEGGSILAVHVVEKDLMHYGMVDPLATQGDKEGFVHYVRELGERECLNRLGEFRQRARKRGVEVTLMVRWGEPLGEILAAATENRVDEVFLPPRCWGREFTGARLAETVNSSCPSKVTVLA</sequence>
<dbReference type="Pfam" id="PF00582">
    <property type="entry name" value="Usp"/>
    <property type="match status" value="1"/>
</dbReference>
<dbReference type="InterPro" id="IPR006016">
    <property type="entry name" value="UspA"/>
</dbReference>
<dbReference type="EMBL" id="VRYY01000727">
    <property type="protein sequence ID" value="MBG3878792.1"/>
    <property type="molecule type" value="Genomic_DNA"/>
</dbReference>
<dbReference type="RefSeq" id="WP_196610619.1">
    <property type="nucleotide sequence ID" value="NZ_VRYY01000727.1"/>
</dbReference>
<reference evidence="2 3" key="1">
    <citation type="submission" date="2019-08" db="EMBL/GenBank/DDBJ databases">
        <authorList>
            <person name="Luo N."/>
        </authorList>
    </citation>
    <scope>NUCLEOTIDE SEQUENCE [LARGE SCALE GENOMIC DNA]</scope>
    <source>
        <strain evidence="2 3">NCIMB 9442</strain>
    </source>
</reference>
<accession>A0ABS0J8L6</accession>
<evidence type="ECO:0000313" key="3">
    <source>
        <dbReference type="Proteomes" id="UP001194469"/>
    </source>
</evidence>
<gene>
    <name evidence="2" type="ORF">FVW20_17740</name>
</gene>
<proteinExistence type="predicted"/>
<comment type="caution">
    <text evidence="2">The sequence shown here is derived from an EMBL/GenBank/DDBJ whole genome shotgun (WGS) entry which is preliminary data.</text>
</comment>
<name>A0ABS0J8L6_9BACT</name>
<dbReference type="InterPro" id="IPR014729">
    <property type="entry name" value="Rossmann-like_a/b/a_fold"/>
</dbReference>
<feature type="domain" description="UspA" evidence="1">
    <location>
        <begin position="1"/>
        <end position="117"/>
    </location>
</feature>
<dbReference type="SUPFAM" id="SSF52402">
    <property type="entry name" value="Adenine nucleotide alpha hydrolases-like"/>
    <property type="match status" value="1"/>
</dbReference>
<evidence type="ECO:0000259" key="1">
    <source>
        <dbReference type="Pfam" id="PF00582"/>
    </source>
</evidence>